<dbReference type="OrthoDB" id="2338662at2759"/>
<gene>
    <name evidence="2" type="ORF">CVT25_008441</name>
</gene>
<accession>A0A409WV09</accession>
<name>A0A409WV09_PSICY</name>
<dbReference type="InParanoid" id="A0A409WV09"/>
<proteinExistence type="predicted"/>
<keyword evidence="3" id="KW-1185">Reference proteome</keyword>
<evidence type="ECO:0000256" key="1">
    <source>
        <dbReference type="SAM" id="SignalP"/>
    </source>
</evidence>
<dbReference type="Proteomes" id="UP000283269">
    <property type="component" value="Unassembled WGS sequence"/>
</dbReference>
<dbReference type="InterPro" id="IPR017853">
    <property type="entry name" value="GH"/>
</dbReference>
<comment type="caution">
    <text evidence="2">The sequence shown here is derived from an EMBL/GenBank/DDBJ whole genome shotgun (WGS) entry which is preliminary data.</text>
</comment>
<reference evidence="2 3" key="1">
    <citation type="journal article" date="2018" name="Evol. Lett.">
        <title>Horizontal gene cluster transfer increased hallucinogenic mushroom diversity.</title>
        <authorList>
            <person name="Reynolds H.T."/>
            <person name="Vijayakumar V."/>
            <person name="Gluck-Thaler E."/>
            <person name="Korotkin H.B."/>
            <person name="Matheny P.B."/>
            <person name="Slot J.C."/>
        </authorList>
    </citation>
    <scope>NUCLEOTIDE SEQUENCE [LARGE SCALE GENOMIC DNA]</scope>
    <source>
        <strain evidence="2 3">2631</strain>
    </source>
</reference>
<dbReference type="EMBL" id="NHYD01003153">
    <property type="protein sequence ID" value="PPQ82291.1"/>
    <property type="molecule type" value="Genomic_DNA"/>
</dbReference>
<dbReference type="AlphaFoldDB" id="A0A409WV09"/>
<dbReference type="SUPFAM" id="SSF51445">
    <property type="entry name" value="(Trans)glycosidases"/>
    <property type="match status" value="1"/>
</dbReference>
<keyword evidence="1" id="KW-0732">Signal</keyword>
<feature type="signal peptide" evidence="1">
    <location>
        <begin position="1"/>
        <end position="31"/>
    </location>
</feature>
<protein>
    <recommendedName>
        <fullName evidence="4">Glycoside hydrolase family 2 catalytic domain-containing protein</fullName>
    </recommendedName>
</protein>
<evidence type="ECO:0000313" key="2">
    <source>
        <dbReference type="EMBL" id="PPQ82291.1"/>
    </source>
</evidence>
<feature type="chain" id="PRO_5018972114" description="Glycoside hydrolase family 2 catalytic domain-containing protein" evidence="1">
    <location>
        <begin position="32"/>
        <end position="612"/>
    </location>
</feature>
<evidence type="ECO:0000313" key="3">
    <source>
        <dbReference type="Proteomes" id="UP000283269"/>
    </source>
</evidence>
<organism evidence="2 3">
    <name type="scientific">Psilocybe cyanescens</name>
    <dbReference type="NCBI Taxonomy" id="93625"/>
    <lineage>
        <taxon>Eukaryota</taxon>
        <taxon>Fungi</taxon>
        <taxon>Dikarya</taxon>
        <taxon>Basidiomycota</taxon>
        <taxon>Agaricomycotina</taxon>
        <taxon>Agaricomycetes</taxon>
        <taxon>Agaricomycetidae</taxon>
        <taxon>Agaricales</taxon>
        <taxon>Agaricineae</taxon>
        <taxon>Strophariaceae</taxon>
        <taxon>Psilocybe</taxon>
    </lineage>
</organism>
<dbReference type="STRING" id="93625.A0A409WV09"/>
<sequence>MKGVKYDTFPFTSLEMKYLLFLVHLVLGVSAQTWCGKNYMSTSPIVPPGGLFPIPATSKTPLLALRCSPAIRPYLTEDANSDSDDIAILIDTPVTFSHIANAAPITLPRLDELASTSVSVTVTVNGKKLTSGNVPLNATKHALPFKLSGLKPQAKAFDISCTATLQSQKFEASGSLSFLPQPPADIGSVTKMDLRTGALLARPATGEPGPFAPVFPIGFYTDFGGYLANDFTIPAQLKAQGCVTMSLIKVFQNVVDKSWVHPIPSFDNLTALDIVLDKMQEAGLYLMYDMRLNYMNATAVTEQVNRIKSRPNLLLWYTGDEPDGTSDPLDATLKSSNLIQSLDGGDGLGGAGYHPVSLVLNCENFHYTEYASGADILLQDTYMIGNNVTFSSQWGTVCTPDYGDCGCDNCKGAFEDISTRMDEFRDRNFINGWERTKAVWTVPQGFGNDTSLLEGWISSAFRSSRYKSDSYSFLKRFPTGQEFVVESVVGINHGGLGVVSWDDPTTPDIKASASLLAQSLTKMTPFILSPSATFRQITINRVDIGLWTVGGQTLVLATNMNYLSVSISLQSLGLPSPQPSVTQVLDSGARTDPARSHLLFDSVGTGAFIVRN</sequence>
<evidence type="ECO:0008006" key="4">
    <source>
        <dbReference type="Google" id="ProtNLM"/>
    </source>
</evidence>